<feature type="domain" description="Pesticidal crystal protein Cry22Aa Ig-like" evidence="1">
    <location>
        <begin position="36"/>
        <end position="100"/>
    </location>
</feature>
<evidence type="ECO:0000259" key="1">
    <source>
        <dbReference type="Pfam" id="PF16403"/>
    </source>
</evidence>
<gene>
    <name evidence="2" type="ORF">DWB61_14690</name>
</gene>
<sequence>MKKLLYLSILSIITLFSACDEKDTEGISRITEYPIITVLGDDLIYVEKGSTFSDPGATSSGGEEISVTEVDTDQPGIYTVEYSAVNPDGLDGISTRTVVVYEEDDTLAGVYDGKRVGKNGGLVLIYTNGDGTYSCTDLIGGYYQFGRGYGSRYSSPTSKMEISGSVITADPGKNTPWGPWGLSNGLKTGDVLTWKTTLIGDGFGFDVQLTKKSI</sequence>
<dbReference type="RefSeq" id="WP_125031644.1">
    <property type="nucleotide sequence ID" value="NZ_JAPXVP010000015.1"/>
</dbReference>
<name>A0A425XY14_9BACT</name>
<dbReference type="Proteomes" id="UP000285794">
    <property type="component" value="Unassembled WGS sequence"/>
</dbReference>
<protein>
    <submittedName>
        <fullName evidence="2">DUF5011 domain-containing protein</fullName>
    </submittedName>
</protein>
<dbReference type="EMBL" id="QQWG01000018">
    <property type="protein sequence ID" value="RRG19637.1"/>
    <property type="molecule type" value="Genomic_DNA"/>
</dbReference>
<evidence type="ECO:0000313" key="2">
    <source>
        <dbReference type="EMBL" id="RRG19637.1"/>
    </source>
</evidence>
<dbReference type="AlphaFoldDB" id="A0A425XY14"/>
<dbReference type="Gene3D" id="2.60.40.10">
    <property type="entry name" value="Immunoglobulins"/>
    <property type="match status" value="1"/>
</dbReference>
<reference evidence="2 3" key="1">
    <citation type="submission" date="2018-07" db="EMBL/GenBank/DDBJ databases">
        <title>Draft genome sequence of Ancylomarina sp. M1P.</title>
        <authorList>
            <person name="Yadav S."/>
            <person name="Villanueva L."/>
            <person name="Damste J.S.S."/>
        </authorList>
    </citation>
    <scope>NUCLEOTIDE SEQUENCE [LARGE SCALE GENOMIC DNA]</scope>
    <source>
        <strain evidence="2 3">M1P</strain>
    </source>
</reference>
<comment type="caution">
    <text evidence="2">The sequence shown here is derived from an EMBL/GenBank/DDBJ whole genome shotgun (WGS) entry which is preliminary data.</text>
</comment>
<dbReference type="InterPro" id="IPR013783">
    <property type="entry name" value="Ig-like_fold"/>
</dbReference>
<keyword evidence="3" id="KW-1185">Reference proteome</keyword>
<dbReference type="InterPro" id="IPR032179">
    <property type="entry name" value="Cry22Aa_Ig-like"/>
</dbReference>
<evidence type="ECO:0000313" key="3">
    <source>
        <dbReference type="Proteomes" id="UP000285794"/>
    </source>
</evidence>
<proteinExistence type="predicted"/>
<dbReference type="PROSITE" id="PS51257">
    <property type="entry name" value="PROKAR_LIPOPROTEIN"/>
    <property type="match status" value="1"/>
</dbReference>
<organism evidence="2 3">
    <name type="scientific">Ancylomarina euxinus</name>
    <dbReference type="NCBI Taxonomy" id="2283627"/>
    <lineage>
        <taxon>Bacteria</taxon>
        <taxon>Pseudomonadati</taxon>
        <taxon>Bacteroidota</taxon>
        <taxon>Bacteroidia</taxon>
        <taxon>Marinilabiliales</taxon>
        <taxon>Marinifilaceae</taxon>
        <taxon>Ancylomarina</taxon>
    </lineage>
</organism>
<dbReference type="Pfam" id="PF16403">
    <property type="entry name" value="Bact_surface_Ig-like"/>
    <property type="match status" value="1"/>
</dbReference>
<accession>A0A425XY14</accession>
<dbReference type="OrthoDB" id="1026566at2"/>